<feature type="transmembrane region" description="Helical" evidence="1">
    <location>
        <begin position="65"/>
        <end position="83"/>
    </location>
</feature>
<feature type="transmembrane region" description="Helical" evidence="1">
    <location>
        <begin position="20"/>
        <end position="44"/>
    </location>
</feature>
<name>A0A8S5R7Y2_9VIRU</name>
<protein>
    <submittedName>
        <fullName evidence="2">Holin</fullName>
    </submittedName>
</protein>
<keyword evidence="1" id="KW-1133">Transmembrane helix</keyword>
<keyword evidence="1" id="KW-0812">Transmembrane</keyword>
<keyword evidence="1" id="KW-0472">Membrane</keyword>
<accession>A0A8S5R7Y2</accession>
<sequence>MTNLLDSSQIRQIGVTIFSAILAFATPTEGFVLALVIAFGFNIFCGMRADGVSVVRCKNFSASKFKNALLEMLLYIVIVYVMYGIMVSCNDNTEALFVIKMLTYIFCYVYICNSFKNLIKAYPKNVAFRVIYYILRFEFAKALPSYWKPILERLNQEFDKKEEENKNGSTN</sequence>
<organism evidence="2">
    <name type="scientific">virus sp. ctKgb28</name>
    <dbReference type="NCBI Taxonomy" id="2826799"/>
    <lineage>
        <taxon>Viruses</taxon>
    </lineage>
</organism>
<dbReference type="EMBL" id="BK015832">
    <property type="protein sequence ID" value="DAE27242.1"/>
    <property type="molecule type" value="Genomic_DNA"/>
</dbReference>
<evidence type="ECO:0000256" key="1">
    <source>
        <dbReference type="SAM" id="Phobius"/>
    </source>
</evidence>
<feature type="transmembrane region" description="Helical" evidence="1">
    <location>
        <begin position="95"/>
        <end position="115"/>
    </location>
</feature>
<reference evidence="2" key="1">
    <citation type="journal article" date="2021" name="Proc. Natl. Acad. Sci. U.S.A.">
        <title>A Catalog of Tens of Thousands of Viruses from Human Metagenomes Reveals Hidden Associations with Chronic Diseases.</title>
        <authorList>
            <person name="Tisza M.J."/>
            <person name="Buck C.B."/>
        </authorList>
    </citation>
    <scope>NUCLEOTIDE SEQUENCE</scope>
    <source>
        <strain evidence="2">CtKgb28</strain>
    </source>
</reference>
<evidence type="ECO:0000313" key="2">
    <source>
        <dbReference type="EMBL" id="DAE27242.1"/>
    </source>
</evidence>
<proteinExistence type="predicted"/>